<sequence>MATPERSSAAPLVKAALSSSQRVSPPSRAAGIIWQWSSGYSGASLDAKTGKVNWSVVNGDPKKGETNTATVLPVKDKAASSSSPRSSIRW</sequence>
<dbReference type="SUPFAM" id="SSF50998">
    <property type="entry name" value="Quinoprotein alcohol dehydrogenase-like"/>
    <property type="match status" value="1"/>
</dbReference>
<reference evidence="2 3" key="1">
    <citation type="submission" date="2019-09" db="EMBL/GenBank/DDBJ databases">
        <title>YIM 132548 draft genome.</title>
        <authorList>
            <person name="Jiang L."/>
        </authorList>
    </citation>
    <scope>NUCLEOTIDE SEQUENCE [LARGE SCALE GENOMIC DNA]</scope>
    <source>
        <strain evidence="2 3">YIM 132548</strain>
    </source>
</reference>
<dbReference type="InterPro" id="IPR011047">
    <property type="entry name" value="Quinoprotein_ADH-like_sf"/>
</dbReference>
<feature type="compositionally biased region" description="Low complexity" evidence="1">
    <location>
        <begin position="80"/>
        <end position="90"/>
    </location>
</feature>
<organism evidence="2 3">
    <name type="scientific">Methylobacterium planeticum</name>
    <dbReference type="NCBI Taxonomy" id="2615211"/>
    <lineage>
        <taxon>Bacteria</taxon>
        <taxon>Pseudomonadati</taxon>
        <taxon>Pseudomonadota</taxon>
        <taxon>Alphaproteobacteria</taxon>
        <taxon>Hyphomicrobiales</taxon>
        <taxon>Methylobacteriaceae</taxon>
        <taxon>Methylobacterium</taxon>
    </lineage>
</organism>
<comment type="caution">
    <text evidence="2">The sequence shown here is derived from an EMBL/GenBank/DDBJ whole genome shotgun (WGS) entry which is preliminary data.</text>
</comment>
<proteinExistence type="predicted"/>
<dbReference type="RefSeq" id="WP_150963830.1">
    <property type="nucleotide sequence ID" value="NZ_VZZJ01000008.1"/>
</dbReference>
<accession>A0A6N6MWM0</accession>
<dbReference type="AlphaFoldDB" id="A0A6N6MWM0"/>
<feature type="region of interest" description="Disordered" evidence="1">
    <location>
        <begin position="1"/>
        <end position="21"/>
    </location>
</feature>
<gene>
    <name evidence="2" type="ORF">F6X51_11845</name>
</gene>
<dbReference type="EMBL" id="VZZJ01000008">
    <property type="protein sequence ID" value="KAB1073429.1"/>
    <property type="molecule type" value="Genomic_DNA"/>
</dbReference>
<feature type="region of interest" description="Disordered" evidence="1">
    <location>
        <begin position="56"/>
        <end position="90"/>
    </location>
</feature>
<evidence type="ECO:0000313" key="3">
    <source>
        <dbReference type="Proteomes" id="UP000441523"/>
    </source>
</evidence>
<dbReference type="Gene3D" id="2.140.10.10">
    <property type="entry name" value="Quinoprotein alcohol dehydrogenase-like superfamily"/>
    <property type="match status" value="1"/>
</dbReference>
<evidence type="ECO:0000313" key="2">
    <source>
        <dbReference type="EMBL" id="KAB1073429.1"/>
    </source>
</evidence>
<evidence type="ECO:0000256" key="1">
    <source>
        <dbReference type="SAM" id="MobiDB-lite"/>
    </source>
</evidence>
<name>A0A6N6MWM0_9HYPH</name>
<protein>
    <recommendedName>
        <fullName evidence="4">PQQ-binding-like beta-propeller repeat protein</fullName>
    </recommendedName>
</protein>
<keyword evidence="3" id="KW-1185">Reference proteome</keyword>
<evidence type="ECO:0008006" key="4">
    <source>
        <dbReference type="Google" id="ProtNLM"/>
    </source>
</evidence>
<dbReference type="Proteomes" id="UP000441523">
    <property type="component" value="Unassembled WGS sequence"/>
</dbReference>